<accession>A0A645D799</accession>
<dbReference type="EMBL" id="VSSQ01033508">
    <property type="protein sequence ID" value="MPM85131.1"/>
    <property type="molecule type" value="Genomic_DNA"/>
</dbReference>
<dbReference type="AlphaFoldDB" id="A0A645D799"/>
<reference evidence="1" key="1">
    <citation type="submission" date="2019-08" db="EMBL/GenBank/DDBJ databases">
        <authorList>
            <person name="Kucharzyk K."/>
            <person name="Murdoch R.W."/>
            <person name="Higgins S."/>
            <person name="Loffler F."/>
        </authorList>
    </citation>
    <scope>NUCLEOTIDE SEQUENCE</scope>
</reference>
<comment type="caution">
    <text evidence="1">The sequence shown here is derived from an EMBL/GenBank/DDBJ whole genome shotgun (WGS) entry which is preliminary data.</text>
</comment>
<sequence>MDILEIAKNFVEDLAPHVTSQTGTVKILTAEQVSALYYIAVDFWMRNDEPNVNVKLPFEVLQSLREMP</sequence>
<organism evidence="1">
    <name type="scientific">bioreactor metagenome</name>
    <dbReference type="NCBI Taxonomy" id="1076179"/>
    <lineage>
        <taxon>unclassified sequences</taxon>
        <taxon>metagenomes</taxon>
        <taxon>ecological metagenomes</taxon>
    </lineage>
</organism>
<gene>
    <name evidence="1" type="ORF">SDC9_132208</name>
</gene>
<evidence type="ECO:0000313" key="1">
    <source>
        <dbReference type="EMBL" id="MPM85131.1"/>
    </source>
</evidence>
<protein>
    <submittedName>
        <fullName evidence="1">Uncharacterized protein</fullName>
    </submittedName>
</protein>
<proteinExistence type="predicted"/>
<name>A0A645D799_9ZZZZ</name>